<evidence type="ECO:0000313" key="2">
    <source>
        <dbReference type="EMBL" id="SPX16442.1"/>
    </source>
</evidence>
<dbReference type="GO" id="GO:0006310">
    <property type="term" value="P:DNA recombination"/>
    <property type="evidence" value="ECO:0007669"/>
    <property type="project" value="TreeGrafter"/>
</dbReference>
<dbReference type="PANTHER" id="PTHR34611">
    <property type="match status" value="1"/>
</dbReference>
<sequence length="102" mass="11890">MQNHLDAGYKELPLVLPMLFYHGCRSPYPYSLCWLDEFAEPAIARKIYSSAFPLVDITVVPDDEIMQHRKMALLELIQKHIRQRDLVGISRPNCFAASYREH</sequence>
<evidence type="ECO:0000313" key="3">
    <source>
        <dbReference type="Proteomes" id="UP000250780"/>
    </source>
</evidence>
<dbReference type="Pfam" id="PF04754">
    <property type="entry name" value="Transposase_31"/>
    <property type="match status" value="1"/>
</dbReference>
<name>A0A2X1NMY7_ECOLX</name>
<organism evidence="2 3">
    <name type="scientific">Escherichia coli</name>
    <dbReference type="NCBI Taxonomy" id="562"/>
    <lineage>
        <taxon>Bacteria</taxon>
        <taxon>Pseudomonadati</taxon>
        <taxon>Pseudomonadota</taxon>
        <taxon>Gammaproteobacteria</taxon>
        <taxon>Enterobacterales</taxon>
        <taxon>Enterobacteriaceae</taxon>
        <taxon>Escherichia</taxon>
    </lineage>
</organism>
<gene>
    <name evidence="2" type="primary">yfcI</name>
    <name evidence="2" type="ORF">NCTC9073_04216</name>
</gene>
<dbReference type="AlphaFoldDB" id="A0A2X1NMY7"/>
<proteinExistence type="predicted"/>
<dbReference type="InterPro" id="IPR051699">
    <property type="entry name" value="Rpn/YhgA-like_nuclease"/>
</dbReference>
<evidence type="ECO:0000259" key="1">
    <source>
        <dbReference type="Pfam" id="PF04754"/>
    </source>
</evidence>
<dbReference type="GO" id="GO:1990238">
    <property type="term" value="F:double-stranded DNA endonuclease activity"/>
    <property type="evidence" value="ECO:0007669"/>
    <property type="project" value="TreeGrafter"/>
</dbReference>
<reference evidence="2 3" key="1">
    <citation type="submission" date="2018-06" db="EMBL/GenBank/DDBJ databases">
        <authorList>
            <consortium name="Pathogen Informatics"/>
            <person name="Doyle S."/>
        </authorList>
    </citation>
    <scope>NUCLEOTIDE SEQUENCE [LARGE SCALE GENOMIC DNA]</scope>
    <source>
        <strain evidence="2 3">NCTC9073</strain>
    </source>
</reference>
<dbReference type="EMBL" id="UASD01000009">
    <property type="protein sequence ID" value="SPX16442.1"/>
    <property type="molecule type" value="Genomic_DNA"/>
</dbReference>
<dbReference type="PANTHER" id="PTHR34611:SF2">
    <property type="entry name" value="INACTIVE RECOMBINATION-PROMOTING NUCLEASE-LIKE PROTEIN RPNE-RELATED"/>
    <property type="match status" value="1"/>
</dbReference>
<dbReference type="InterPro" id="IPR006842">
    <property type="entry name" value="Transposase_31"/>
</dbReference>
<accession>A0A2X1NMY7</accession>
<dbReference type="Proteomes" id="UP000250780">
    <property type="component" value="Unassembled WGS sequence"/>
</dbReference>
<protein>
    <submittedName>
        <fullName evidence="2">Transposase</fullName>
    </submittedName>
</protein>
<feature type="domain" description="Transposase (putative) YhgA-like" evidence="1">
    <location>
        <begin position="1"/>
        <end position="90"/>
    </location>
</feature>